<dbReference type="AlphaFoldDB" id="A0AAU3GPL9"/>
<evidence type="ECO:0000259" key="6">
    <source>
        <dbReference type="Pfam" id="PF00370"/>
    </source>
</evidence>
<comment type="similarity">
    <text evidence="1">Belongs to the FGGY kinase family.</text>
</comment>
<dbReference type="PANTHER" id="PTHR43095:SF5">
    <property type="entry name" value="XYLULOSE KINASE"/>
    <property type="match status" value="1"/>
</dbReference>
<keyword evidence="2" id="KW-0859">Xylose metabolism</keyword>
<dbReference type="GO" id="GO:0016301">
    <property type="term" value="F:kinase activity"/>
    <property type="evidence" value="ECO:0007669"/>
    <property type="project" value="UniProtKB-KW"/>
</dbReference>
<dbReference type="PANTHER" id="PTHR43095">
    <property type="entry name" value="SUGAR KINASE"/>
    <property type="match status" value="1"/>
</dbReference>
<keyword evidence="4 8" id="KW-0418">Kinase</keyword>
<sequence length="499" mass="52076">MTDDAGTDVWLGIDLGTQGVRAVAVTSDGRLLGTGSSPLTSDRRGEHHEQDPQQWWRAVCSAVGQACAAGADPRRVRAVAVDATSGTIALTDRHGRCVTPGLMYDDGRAGVEAEQVNAVGERQWAKAGYRRMQRSWGLPKLRRLLDRYPHAVADGWRLAHQSDVINRRLVGHEVPTDTSNALKSGADAATVTWPEQVLAELGIPTTALPDLVLPGTVIGEVCAGAAAECGLVPGIPVVAGMTDGCAAQLGSGATAVGSWNSVLGTTLVLKGVTEDLLHDPNGVVYSHRSPSGHWLPGGASSTGAGLIAREFPGADLDRLSEDAAPLLPTGLLRYPLVSPGERFPFVAPDAVAFRSREPAGRAEDFAALMQGAAYLERLCFASVDLLGAPTDGAVVLTGGATRNPVWNQLRADVLGRPVSLPRHASPALGMAVLAASAFGGPGGLDRAAASMVRPGRTLEPRASQRSAHDEGYVRLLDLLVQRGWLPGTVAAHARKGTAP</sequence>
<dbReference type="InterPro" id="IPR018485">
    <property type="entry name" value="FGGY_C"/>
</dbReference>
<evidence type="ECO:0000256" key="3">
    <source>
        <dbReference type="ARBA" id="ARBA00022679"/>
    </source>
</evidence>
<dbReference type="InterPro" id="IPR050406">
    <property type="entry name" value="FGGY_Carb_Kinase"/>
</dbReference>
<evidence type="ECO:0000256" key="5">
    <source>
        <dbReference type="SAM" id="MobiDB-lite"/>
    </source>
</evidence>
<keyword evidence="3" id="KW-0808">Transferase</keyword>
<dbReference type="Pfam" id="PF00370">
    <property type="entry name" value="FGGY_N"/>
    <property type="match status" value="1"/>
</dbReference>
<dbReference type="SUPFAM" id="SSF53067">
    <property type="entry name" value="Actin-like ATPase domain"/>
    <property type="match status" value="2"/>
</dbReference>
<feature type="domain" description="Carbohydrate kinase FGGY C-terminal" evidence="7">
    <location>
        <begin position="261"/>
        <end position="437"/>
    </location>
</feature>
<keyword evidence="2" id="KW-0119">Carbohydrate metabolism</keyword>
<dbReference type="Gene3D" id="3.30.420.40">
    <property type="match status" value="2"/>
</dbReference>
<protein>
    <submittedName>
        <fullName evidence="8">FGGY family carbohydrate kinase</fullName>
    </submittedName>
</protein>
<evidence type="ECO:0000256" key="4">
    <source>
        <dbReference type="ARBA" id="ARBA00022777"/>
    </source>
</evidence>
<feature type="compositionally biased region" description="Basic and acidic residues" evidence="5">
    <location>
        <begin position="41"/>
        <end position="51"/>
    </location>
</feature>
<dbReference type="Pfam" id="PF02782">
    <property type="entry name" value="FGGY_C"/>
    <property type="match status" value="1"/>
</dbReference>
<dbReference type="CDD" id="cd07783">
    <property type="entry name" value="ASKHA_NBD_FGGY_SePSK_AtXK1-like"/>
    <property type="match status" value="1"/>
</dbReference>
<evidence type="ECO:0000256" key="2">
    <source>
        <dbReference type="ARBA" id="ARBA00022629"/>
    </source>
</evidence>
<accession>A0AAU3GPL9</accession>
<organism evidence="8">
    <name type="scientific">Streptomyces sp. NBC_01401</name>
    <dbReference type="NCBI Taxonomy" id="2903854"/>
    <lineage>
        <taxon>Bacteria</taxon>
        <taxon>Bacillati</taxon>
        <taxon>Actinomycetota</taxon>
        <taxon>Actinomycetes</taxon>
        <taxon>Kitasatosporales</taxon>
        <taxon>Streptomycetaceae</taxon>
        <taxon>Streptomyces</taxon>
    </lineage>
</organism>
<evidence type="ECO:0000259" key="7">
    <source>
        <dbReference type="Pfam" id="PF02782"/>
    </source>
</evidence>
<feature type="domain" description="Carbohydrate kinase FGGY N-terminal" evidence="6">
    <location>
        <begin position="9"/>
        <end position="250"/>
    </location>
</feature>
<reference evidence="8" key="1">
    <citation type="submission" date="2022-10" db="EMBL/GenBank/DDBJ databases">
        <title>The complete genomes of actinobacterial strains from the NBC collection.</title>
        <authorList>
            <person name="Joergensen T.S."/>
            <person name="Alvarez Arevalo M."/>
            <person name="Sterndorff E.B."/>
            <person name="Faurdal D."/>
            <person name="Vuksanovic O."/>
            <person name="Mourched A.-S."/>
            <person name="Charusanti P."/>
            <person name="Shaw S."/>
            <person name="Blin K."/>
            <person name="Weber T."/>
        </authorList>
    </citation>
    <scope>NUCLEOTIDE SEQUENCE</scope>
    <source>
        <strain evidence="8">NBC_01401</strain>
    </source>
</reference>
<evidence type="ECO:0000256" key="1">
    <source>
        <dbReference type="ARBA" id="ARBA00009156"/>
    </source>
</evidence>
<dbReference type="PIRSF" id="PIRSF000538">
    <property type="entry name" value="GlpK"/>
    <property type="match status" value="1"/>
</dbReference>
<feature type="region of interest" description="Disordered" evidence="5">
    <location>
        <begin position="31"/>
        <end position="51"/>
    </location>
</feature>
<gene>
    <name evidence="8" type="ORF">OG626_02210</name>
</gene>
<evidence type="ECO:0000313" key="8">
    <source>
        <dbReference type="EMBL" id="WTY93780.1"/>
    </source>
</evidence>
<dbReference type="InterPro" id="IPR018484">
    <property type="entry name" value="FGGY_N"/>
</dbReference>
<proteinExistence type="inferred from homology"/>
<dbReference type="GO" id="GO:0042732">
    <property type="term" value="P:D-xylose metabolic process"/>
    <property type="evidence" value="ECO:0007669"/>
    <property type="project" value="UniProtKB-KW"/>
</dbReference>
<dbReference type="EMBL" id="CP109535">
    <property type="protein sequence ID" value="WTY93780.1"/>
    <property type="molecule type" value="Genomic_DNA"/>
</dbReference>
<dbReference type="InterPro" id="IPR000577">
    <property type="entry name" value="Carb_kinase_FGGY"/>
</dbReference>
<dbReference type="InterPro" id="IPR043129">
    <property type="entry name" value="ATPase_NBD"/>
</dbReference>
<name>A0AAU3GPL9_9ACTN</name>